<dbReference type="InterPro" id="IPR015378">
    <property type="entry name" value="Transposase-like_Mu_C"/>
</dbReference>
<sequence>MQWAAMDSNFTFEIGQCFRRGATVFRITEEKMPFLTLQSVETNQSKNIRYQELVSQFMAGELLPVGAEIEIRALRGDGFLEDDQPVALHNVLLGMSDAAKAVGLKKIKYITELRKLGYESLRPTPILEMDIARLRARFGDGDSPKASTIYSTALKIEKNGGDLRSAFPNFSDKGGRGQSRIDNRGLEALHRCIQKLKDTKGARINYSRLREDVFSELIINNKSDIAINLLPGISTVSRQAKKEFTAYELRSRSVGKKAANIEFRNHRPRDRAIRPLEVVEFDDKDTRVFGIDERSGLPIGRIHITAGVDQNTTVPLGFSISNQPRNTWSALNAFANCVLPKDLSRAEWSDVIDDIPYMGIFGIAVFDNALYNHAKLLEESAIEISNAVVAWAKPYTPTEKSAVEDFWGRVDQDLLHMLPGYLGRKNTKDRIQEGMAAANMNIFEFKKSFFTWTYNEFCNRQRERGSPRELWQTGMQGFKPAIPADLQRIRLATMLRHEVRLRPELIMFKGLNYQSEHLQVMRKKYGSNAQVCIRYNPNNLREIFVQDLSDRSWFLVPSVHPEYTSGLSMFQHDLIRKKAREEGARNYSISALHTHKASVKKLVEQARFSPKLRERKVANRALGEHGFSSVPPAMITVVMTDLEAQIAQIEAVEMEDGVDGWEW</sequence>
<evidence type="ECO:0000259" key="1">
    <source>
        <dbReference type="Pfam" id="PF09299"/>
    </source>
</evidence>
<dbReference type="RefSeq" id="WP_382233027.1">
    <property type="nucleotide sequence ID" value="NZ_JBHTCC010000001.1"/>
</dbReference>
<name>A0ABW2J373_9BURK</name>
<feature type="domain" description="Transposase-like Mu C-terminal" evidence="1">
    <location>
        <begin position="494"/>
        <end position="551"/>
    </location>
</feature>
<accession>A0ABW2J373</accession>
<proteinExistence type="predicted"/>
<dbReference type="Pfam" id="PF09299">
    <property type="entry name" value="Mu-transpos_C"/>
    <property type="match status" value="1"/>
</dbReference>
<gene>
    <name evidence="2" type="ORF">ACFQO0_05610</name>
</gene>
<comment type="caution">
    <text evidence="2">The sequence shown here is derived from an EMBL/GenBank/DDBJ whole genome shotgun (WGS) entry which is preliminary data.</text>
</comment>
<keyword evidence="3" id="KW-1185">Reference proteome</keyword>
<dbReference type="InterPro" id="IPR036397">
    <property type="entry name" value="RNaseH_sf"/>
</dbReference>
<dbReference type="Gene3D" id="3.30.420.10">
    <property type="entry name" value="Ribonuclease H-like superfamily/Ribonuclease H"/>
    <property type="match status" value="1"/>
</dbReference>
<organism evidence="2 3">
    <name type="scientific">Herminiimonas aquatilis</name>
    <dbReference type="NCBI Taxonomy" id="345342"/>
    <lineage>
        <taxon>Bacteria</taxon>
        <taxon>Pseudomonadati</taxon>
        <taxon>Pseudomonadota</taxon>
        <taxon>Betaproteobacteria</taxon>
        <taxon>Burkholderiales</taxon>
        <taxon>Oxalobacteraceae</taxon>
        <taxon>Herminiimonas</taxon>
    </lineage>
</organism>
<dbReference type="Proteomes" id="UP001596379">
    <property type="component" value="Unassembled WGS sequence"/>
</dbReference>
<evidence type="ECO:0000313" key="3">
    <source>
        <dbReference type="Proteomes" id="UP001596379"/>
    </source>
</evidence>
<reference evidence="3" key="1">
    <citation type="journal article" date="2019" name="Int. J. Syst. Evol. Microbiol.">
        <title>The Global Catalogue of Microorganisms (GCM) 10K type strain sequencing project: providing services to taxonomists for standard genome sequencing and annotation.</title>
        <authorList>
            <consortium name="The Broad Institute Genomics Platform"/>
            <consortium name="The Broad Institute Genome Sequencing Center for Infectious Disease"/>
            <person name="Wu L."/>
            <person name="Ma J."/>
        </authorList>
    </citation>
    <scope>NUCLEOTIDE SEQUENCE [LARGE SCALE GENOMIC DNA]</scope>
    <source>
        <strain evidence="3">CCUG 36956</strain>
    </source>
</reference>
<dbReference type="EMBL" id="JBHTCC010000001">
    <property type="protein sequence ID" value="MFC7297904.1"/>
    <property type="molecule type" value="Genomic_DNA"/>
</dbReference>
<evidence type="ECO:0000313" key="2">
    <source>
        <dbReference type="EMBL" id="MFC7297904.1"/>
    </source>
</evidence>
<protein>
    <submittedName>
        <fullName evidence="2">Mu transposase C-terminal domain-containing protein</fullName>
    </submittedName>
</protein>